<reference evidence="2" key="1">
    <citation type="journal article" date="2019" name="Int. J. Syst. Evol. Microbiol.">
        <title>The Global Catalogue of Microorganisms (GCM) 10K type strain sequencing project: providing services to taxonomists for standard genome sequencing and annotation.</title>
        <authorList>
            <consortium name="The Broad Institute Genomics Platform"/>
            <consortium name="The Broad Institute Genome Sequencing Center for Infectious Disease"/>
            <person name="Wu L."/>
            <person name="Ma J."/>
        </authorList>
    </citation>
    <scope>NUCLEOTIDE SEQUENCE [LARGE SCALE GENOMIC DNA]</scope>
    <source>
        <strain evidence="2">KCTC 42586</strain>
    </source>
</reference>
<accession>A0ABW0CP66</accession>
<proteinExistence type="predicted"/>
<dbReference type="Proteomes" id="UP001596263">
    <property type="component" value="Unassembled WGS sequence"/>
</dbReference>
<sequence length="114" mass="12367">MTAAPDVKPALEGAALLPVPRLSTLTEHQVRGITCVWNSAPLHPHNAIDLGARHTRRAGKPVAWYPRGCRPCVAAAALAQITVHAASCRSCQHETVDPCETAIALNRLFREYPR</sequence>
<organism evidence="1 2">
    <name type="scientific">Streptomyces coerulescens</name>
    <dbReference type="NCBI Taxonomy" id="29304"/>
    <lineage>
        <taxon>Bacteria</taxon>
        <taxon>Bacillati</taxon>
        <taxon>Actinomycetota</taxon>
        <taxon>Actinomycetes</taxon>
        <taxon>Kitasatosporales</taxon>
        <taxon>Streptomycetaceae</taxon>
        <taxon>Streptomyces</taxon>
    </lineage>
</organism>
<dbReference type="RefSeq" id="WP_380858013.1">
    <property type="nucleotide sequence ID" value="NZ_JBHSKM010000019.1"/>
</dbReference>
<gene>
    <name evidence="1" type="ORF">ACFPQ9_26265</name>
</gene>
<keyword evidence="2" id="KW-1185">Reference proteome</keyword>
<dbReference type="EMBL" id="JBHSKM010000019">
    <property type="protein sequence ID" value="MFC5217349.1"/>
    <property type="molecule type" value="Genomic_DNA"/>
</dbReference>
<comment type="caution">
    <text evidence="1">The sequence shown here is derived from an EMBL/GenBank/DDBJ whole genome shotgun (WGS) entry which is preliminary data.</text>
</comment>
<name>A0ABW0CP66_STRCD</name>
<protein>
    <submittedName>
        <fullName evidence="1">Uncharacterized protein</fullName>
    </submittedName>
</protein>
<evidence type="ECO:0000313" key="2">
    <source>
        <dbReference type="Proteomes" id="UP001596263"/>
    </source>
</evidence>
<evidence type="ECO:0000313" key="1">
    <source>
        <dbReference type="EMBL" id="MFC5217349.1"/>
    </source>
</evidence>